<dbReference type="EC" id="1.1.1.25" evidence="2 8"/>
<dbReference type="Pfam" id="PF01488">
    <property type="entry name" value="Shikimate_DH"/>
    <property type="match status" value="1"/>
</dbReference>
<feature type="binding site" evidence="8">
    <location>
        <position position="221"/>
    </location>
    <ligand>
        <name>shikimate</name>
        <dbReference type="ChEBI" id="CHEBI:36208"/>
    </ligand>
</feature>
<feature type="binding site" evidence="8">
    <location>
        <position position="79"/>
    </location>
    <ligand>
        <name>NADP(+)</name>
        <dbReference type="ChEBI" id="CHEBI:58349"/>
    </ligand>
</feature>
<evidence type="ECO:0000256" key="8">
    <source>
        <dbReference type="HAMAP-Rule" id="MF_00222"/>
    </source>
</evidence>
<sequence>MKKYAVVGNPVAHSRSPEIHMMFAKQTGILISYDKIISSEEKFNKTVRSFFDENGYGLNITVPFKMKAFSIIDDNLISERAKIAKAINTIWIKDGLLHGCNTDGVGLLRDLTRLDFNFKNARILIVGAGGAARGALQALLNTSCSEIHIANRTVINAQNLVEECRNNDDKIIGHGSLADSNKNGPWDLVINTTTSSLSNLAPTLPGNLYCKDNSLAYDMMYSKDETPFMRQARLDGATNYSDGLGMLVEQAAESFFIWHNSRPNTITVIDNIRKLMSK</sequence>
<comment type="catalytic activity">
    <reaction evidence="7 8">
        <text>shikimate + NADP(+) = 3-dehydroshikimate + NADPH + H(+)</text>
        <dbReference type="Rhea" id="RHEA:17737"/>
        <dbReference type="ChEBI" id="CHEBI:15378"/>
        <dbReference type="ChEBI" id="CHEBI:16630"/>
        <dbReference type="ChEBI" id="CHEBI:36208"/>
        <dbReference type="ChEBI" id="CHEBI:57783"/>
        <dbReference type="ChEBI" id="CHEBI:58349"/>
        <dbReference type="EC" id="1.1.1.25"/>
    </reaction>
</comment>
<evidence type="ECO:0000259" key="10">
    <source>
        <dbReference type="Pfam" id="PF08501"/>
    </source>
</evidence>
<feature type="domain" description="Shikimate dehydrogenase substrate binding N-terminal" evidence="10">
    <location>
        <begin position="6"/>
        <end position="90"/>
    </location>
</feature>
<proteinExistence type="inferred from homology"/>
<evidence type="ECO:0000256" key="4">
    <source>
        <dbReference type="ARBA" id="ARBA00022857"/>
    </source>
</evidence>
<evidence type="ECO:0000259" key="9">
    <source>
        <dbReference type="Pfam" id="PF01488"/>
    </source>
</evidence>
<dbReference type="NCBIfam" id="TIGR00507">
    <property type="entry name" value="aroE"/>
    <property type="match status" value="1"/>
</dbReference>
<dbReference type="InterPro" id="IPR036291">
    <property type="entry name" value="NAD(P)-bd_dom_sf"/>
</dbReference>
<gene>
    <name evidence="8" type="primary">aroE</name>
    <name evidence="12" type="ORF">BCUE_0042</name>
</gene>
<dbReference type="KEGG" id="kbt:BCUE_0042"/>
<dbReference type="SUPFAM" id="SSF51735">
    <property type="entry name" value="NAD(P)-binding Rossmann-fold domains"/>
    <property type="match status" value="1"/>
</dbReference>
<evidence type="ECO:0000256" key="1">
    <source>
        <dbReference type="ARBA" id="ARBA00004871"/>
    </source>
</evidence>
<dbReference type="InterPro" id="IPR011342">
    <property type="entry name" value="Shikimate_DH"/>
</dbReference>
<dbReference type="UniPathway" id="UPA00053">
    <property type="reaction ID" value="UER00087"/>
</dbReference>
<accession>M1M185</accession>
<evidence type="ECO:0000313" key="13">
    <source>
        <dbReference type="Proteomes" id="UP000011563"/>
    </source>
</evidence>
<feature type="binding site" evidence="8">
    <location>
        <position position="250"/>
    </location>
    <ligand>
        <name>shikimate</name>
        <dbReference type="ChEBI" id="CHEBI:36208"/>
    </ligand>
</feature>
<dbReference type="InterPro" id="IPR046346">
    <property type="entry name" value="Aminoacid_DH-like_N_sf"/>
</dbReference>
<reference evidence="12 13" key="1">
    <citation type="journal article" date="2013" name="Genome Biol. Evol.">
        <title>Genome evolution and phylogenomic analysis of candidatus kinetoplastibacterium, the betaproteobacterial endosymbionts of strigomonas and angomonas.</title>
        <authorList>
            <person name="Alves J.M."/>
            <person name="Serrano M.G."/>
            <person name="Maia da Silva F."/>
            <person name="Voegtly L.J."/>
            <person name="Matveyev A.V."/>
            <person name="Teixeira M.M."/>
            <person name="Camargo E.P."/>
            <person name="Buck G.A."/>
        </authorList>
    </citation>
    <scope>NUCLEOTIDE SEQUENCE [LARGE SCALE GENOMIC DNA]</scope>
    <source>
        <strain evidence="12 13">TCC012E</strain>
    </source>
</reference>
<keyword evidence="13" id="KW-1185">Reference proteome</keyword>
<feature type="domain" description="SDH C-terminal" evidence="11">
    <location>
        <begin position="243"/>
        <end position="265"/>
    </location>
</feature>
<evidence type="ECO:0000256" key="6">
    <source>
        <dbReference type="ARBA" id="ARBA00023141"/>
    </source>
</evidence>
<comment type="pathway">
    <text evidence="1 8">Metabolic intermediate biosynthesis; chorismate biosynthesis; chorismate from D-erythrose 4-phosphate and phosphoenolpyruvate: step 4/7.</text>
</comment>
<dbReference type="Gene3D" id="3.40.50.720">
    <property type="entry name" value="NAD(P)-binding Rossmann-like Domain"/>
    <property type="match status" value="1"/>
</dbReference>
<evidence type="ECO:0000256" key="2">
    <source>
        <dbReference type="ARBA" id="ARBA00012962"/>
    </source>
</evidence>
<feature type="binding site" evidence="8">
    <location>
        <position position="219"/>
    </location>
    <ligand>
        <name>NADP(+)</name>
        <dbReference type="ChEBI" id="CHEBI:58349"/>
    </ligand>
</feature>
<evidence type="ECO:0000259" key="11">
    <source>
        <dbReference type="Pfam" id="PF18317"/>
    </source>
</evidence>
<dbReference type="Pfam" id="PF18317">
    <property type="entry name" value="SDH_C"/>
    <property type="match status" value="1"/>
</dbReference>
<dbReference type="EMBL" id="CP003807">
    <property type="protein sequence ID" value="AGF50041.1"/>
    <property type="molecule type" value="Genomic_DNA"/>
</dbReference>
<dbReference type="GO" id="GO:0004764">
    <property type="term" value="F:shikimate 3-dehydrogenase (NADP+) activity"/>
    <property type="evidence" value="ECO:0007669"/>
    <property type="project" value="UniProtKB-UniRule"/>
</dbReference>
<keyword evidence="5 8" id="KW-0560">Oxidoreductase</keyword>
<comment type="caution">
    <text evidence="8">Lacks conserved residue(s) required for the propagation of feature annotation.</text>
</comment>
<comment type="function">
    <text evidence="8">Involved in the biosynthesis of the chorismate, which leads to the biosynthesis of aromatic amino acids. Catalyzes the reversible NADPH linked reduction of 3-dehydroshikimate (DHSA) to yield shikimate (SA).</text>
</comment>
<dbReference type="InterPro" id="IPR006151">
    <property type="entry name" value="Shikm_DH/Glu-tRNA_Rdtase"/>
</dbReference>
<dbReference type="HOGENOM" id="CLU_044063_2_1_4"/>
<dbReference type="AlphaFoldDB" id="M1M185"/>
<feature type="binding site" evidence="8">
    <location>
        <position position="243"/>
    </location>
    <ligand>
        <name>NADP(+)</name>
        <dbReference type="ChEBI" id="CHEBI:58349"/>
    </ligand>
</feature>
<feature type="binding site" evidence="8">
    <location>
        <begin position="127"/>
        <end position="131"/>
    </location>
    <ligand>
        <name>NADP(+)</name>
        <dbReference type="ChEBI" id="CHEBI:58349"/>
    </ligand>
</feature>
<dbReference type="GO" id="GO:0009423">
    <property type="term" value="P:chorismate biosynthetic process"/>
    <property type="evidence" value="ECO:0007669"/>
    <property type="project" value="UniProtKB-UniRule"/>
</dbReference>
<protein>
    <recommendedName>
        <fullName evidence="2 8">Shikimate dehydrogenase (NADP(+))</fullName>
        <shortName evidence="8">SDH</shortName>
        <ecNumber evidence="2 8">1.1.1.25</ecNumber>
    </recommendedName>
</protein>
<dbReference type="GO" id="GO:0005829">
    <property type="term" value="C:cytosol"/>
    <property type="evidence" value="ECO:0007669"/>
    <property type="project" value="TreeGrafter"/>
</dbReference>
<dbReference type="InterPro" id="IPR022893">
    <property type="entry name" value="Shikimate_DH_fam"/>
</dbReference>
<name>M1M185_9PROT</name>
<dbReference type="GO" id="GO:0019632">
    <property type="term" value="P:shikimate metabolic process"/>
    <property type="evidence" value="ECO:0007669"/>
    <property type="project" value="InterPro"/>
</dbReference>
<dbReference type="GO" id="GO:0050661">
    <property type="term" value="F:NADP binding"/>
    <property type="evidence" value="ECO:0007669"/>
    <property type="project" value="InterPro"/>
</dbReference>
<dbReference type="GO" id="GO:0009073">
    <property type="term" value="P:aromatic amino acid family biosynthetic process"/>
    <property type="evidence" value="ECO:0007669"/>
    <property type="project" value="UniProtKB-KW"/>
</dbReference>
<dbReference type="NCBIfam" id="NF001310">
    <property type="entry name" value="PRK00258.1-2"/>
    <property type="match status" value="1"/>
</dbReference>
<dbReference type="CDD" id="cd01065">
    <property type="entry name" value="NAD_bind_Shikimate_DH"/>
    <property type="match status" value="1"/>
</dbReference>
<feature type="active site" description="Proton acceptor" evidence="8">
    <location>
        <position position="65"/>
    </location>
</feature>
<feature type="binding site" evidence="8">
    <location>
        <position position="61"/>
    </location>
    <ligand>
        <name>shikimate</name>
        <dbReference type="ChEBI" id="CHEBI:36208"/>
    </ligand>
</feature>
<dbReference type="PANTHER" id="PTHR21089">
    <property type="entry name" value="SHIKIMATE DEHYDROGENASE"/>
    <property type="match status" value="1"/>
</dbReference>
<feature type="domain" description="Quinate/shikimate 5-dehydrogenase/glutamyl-tRNA reductase" evidence="9">
    <location>
        <begin position="117"/>
        <end position="173"/>
    </location>
</feature>
<dbReference type="Gene3D" id="3.40.50.10860">
    <property type="entry name" value="Leucine Dehydrogenase, chain A, domain 1"/>
    <property type="match status" value="1"/>
</dbReference>
<keyword evidence="3 8" id="KW-0028">Amino-acid biosynthesis</keyword>
<evidence type="ECO:0000256" key="7">
    <source>
        <dbReference type="ARBA" id="ARBA00049442"/>
    </source>
</evidence>
<dbReference type="HAMAP" id="MF_00222">
    <property type="entry name" value="Shikimate_DH_AroE"/>
    <property type="match status" value="1"/>
</dbReference>
<evidence type="ECO:0000256" key="3">
    <source>
        <dbReference type="ARBA" id="ARBA00022605"/>
    </source>
</evidence>
<feature type="binding site" evidence="8">
    <location>
        <begin position="14"/>
        <end position="16"/>
    </location>
    <ligand>
        <name>shikimate</name>
        <dbReference type="ChEBI" id="CHEBI:36208"/>
    </ligand>
</feature>
<evidence type="ECO:0000256" key="5">
    <source>
        <dbReference type="ARBA" id="ARBA00023002"/>
    </source>
</evidence>
<evidence type="ECO:0000313" key="12">
    <source>
        <dbReference type="EMBL" id="AGF50041.1"/>
    </source>
</evidence>
<dbReference type="InterPro" id="IPR041121">
    <property type="entry name" value="SDH_C"/>
</dbReference>
<keyword evidence="6 8" id="KW-0057">Aromatic amino acid biosynthesis</keyword>
<dbReference type="PATRIC" id="fig|1208922.3.peg.606"/>
<dbReference type="GO" id="GO:0008652">
    <property type="term" value="P:amino acid biosynthetic process"/>
    <property type="evidence" value="ECO:0007669"/>
    <property type="project" value="UniProtKB-KW"/>
</dbReference>
<dbReference type="RefSeq" id="WP_015237597.1">
    <property type="nucleotide sequence ID" value="NC_020285.1"/>
</dbReference>
<comment type="subunit">
    <text evidence="8">Homodimer.</text>
</comment>
<dbReference type="Pfam" id="PF08501">
    <property type="entry name" value="Shikimate_dh_N"/>
    <property type="match status" value="1"/>
</dbReference>
<dbReference type="InterPro" id="IPR013708">
    <property type="entry name" value="Shikimate_DH-bd_N"/>
</dbReference>
<keyword evidence="4 8" id="KW-0521">NADP</keyword>
<feature type="binding site" evidence="8">
    <location>
        <position position="88"/>
    </location>
    <ligand>
        <name>shikimate</name>
        <dbReference type="ChEBI" id="CHEBI:36208"/>
    </ligand>
</feature>
<organism evidence="12 13">
    <name type="scientific">Candidatus Kinetoplastidibacterium blastocrithidiae TCC012E</name>
    <dbReference type="NCBI Taxonomy" id="1208922"/>
    <lineage>
        <taxon>Bacteria</taxon>
        <taxon>Pseudomonadati</taxon>
        <taxon>Pseudomonadota</taxon>
        <taxon>Betaproteobacteria</taxon>
        <taxon>Candidatus Kinetoplastidibacterium</taxon>
    </lineage>
</organism>
<feature type="binding site" evidence="8">
    <location>
        <position position="103"/>
    </location>
    <ligand>
        <name>shikimate</name>
        <dbReference type="ChEBI" id="CHEBI:36208"/>
    </ligand>
</feature>
<dbReference type="SUPFAM" id="SSF53223">
    <property type="entry name" value="Aminoacid dehydrogenase-like, N-terminal domain"/>
    <property type="match status" value="1"/>
</dbReference>
<dbReference type="PANTHER" id="PTHR21089:SF1">
    <property type="entry name" value="BIFUNCTIONAL 3-DEHYDROQUINATE DEHYDRATASE_SHIKIMATE DEHYDROGENASE, CHLOROPLASTIC"/>
    <property type="match status" value="1"/>
</dbReference>
<dbReference type="Proteomes" id="UP000011563">
    <property type="component" value="Chromosome"/>
</dbReference>
<comment type="similarity">
    <text evidence="8">Belongs to the shikimate dehydrogenase family.</text>
</comment>